<proteinExistence type="predicted"/>
<evidence type="ECO:0000313" key="3">
    <source>
        <dbReference type="Proteomes" id="UP000439903"/>
    </source>
</evidence>
<reference evidence="2 3" key="1">
    <citation type="journal article" date="2019" name="Environ. Microbiol.">
        <title>At the nexus of three kingdoms: the genome of the mycorrhizal fungus Gigaspora margarita provides insights into plant, endobacterial and fungal interactions.</title>
        <authorList>
            <person name="Venice F."/>
            <person name="Ghignone S."/>
            <person name="Salvioli di Fossalunga A."/>
            <person name="Amselem J."/>
            <person name="Novero M."/>
            <person name="Xianan X."/>
            <person name="Sedzielewska Toro K."/>
            <person name="Morin E."/>
            <person name="Lipzen A."/>
            <person name="Grigoriev I.V."/>
            <person name="Henrissat B."/>
            <person name="Martin F.M."/>
            <person name="Bonfante P."/>
        </authorList>
    </citation>
    <scope>NUCLEOTIDE SEQUENCE [LARGE SCALE GENOMIC DNA]</scope>
    <source>
        <strain evidence="2 3">BEG34</strain>
    </source>
</reference>
<organism evidence="2 3">
    <name type="scientific">Gigaspora margarita</name>
    <dbReference type="NCBI Taxonomy" id="4874"/>
    <lineage>
        <taxon>Eukaryota</taxon>
        <taxon>Fungi</taxon>
        <taxon>Fungi incertae sedis</taxon>
        <taxon>Mucoromycota</taxon>
        <taxon>Glomeromycotina</taxon>
        <taxon>Glomeromycetes</taxon>
        <taxon>Diversisporales</taxon>
        <taxon>Gigasporaceae</taxon>
        <taxon>Gigaspora</taxon>
    </lineage>
</organism>
<keyword evidence="3" id="KW-1185">Reference proteome</keyword>
<dbReference type="InterPro" id="IPR009003">
    <property type="entry name" value="Peptidase_S1_PA"/>
</dbReference>
<feature type="chain" id="PRO_5034233551" evidence="1">
    <location>
        <begin position="25"/>
        <end position="421"/>
    </location>
</feature>
<dbReference type="SUPFAM" id="SSF50494">
    <property type="entry name" value="Trypsin-like serine proteases"/>
    <property type="match status" value="1"/>
</dbReference>
<protein>
    <submittedName>
        <fullName evidence="2">Uncharacterized protein</fullName>
    </submittedName>
</protein>
<dbReference type="Proteomes" id="UP000439903">
    <property type="component" value="Unassembled WGS sequence"/>
</dbReference>
<dbReference type="Gene3D" id="2.40.10.10">
    <property type="entry name" value="Trypsin-like serine proteases"/>
    <property type="match status" value="2"/>
</dbReference>
<accession>A0A8H4ETJ8</accession>
<keyword evidence="1" id="KW-0732">Signal</keyword>
<dbReference type="InterPro" id="IPR043504">
    <property type="entry name" value="Peptidase_S1_PA_chymotrypsin"/>
</dbReference>
<dbReference type="AlphaFoldDB" id="A0A8H4ETJ8"/>
<gene>
    <name evidence="2" type="ORF">F8M41_023717</name>
</gene>
<dbReference type="EMBL" id="WTPW01000079">
    <property type="protein sequence ID" value="KAF0551110.1"/>
    <property type="molecule type" value="Genomic_DNA"/>
</dbReference>
<dbReference type="OrthoDB" id="2426014at2759"/>
<evidence type="ECO:0000256" key="1">
    <source>
        <dbReference type="SAM" id="SignalP"/>
    </source>
</evidence>
<comment type="caution">
    <text evidence="2">The sequence shown here is derived from an EMBL/GenBank/DDBJ whole genome shotgun (WGS) entry which is preliminary data.</text>
</comment>
<name>A0A8H4ETJ8_GIGMA</name>
<feature type="signal peptide" evidence="1">
    <location>
        <begin position="1"/>
        <end position="24"/>
    </location>
</feature>
<evidence type="ECO:0000313" key="2">
    <source>
        <dbReference type="EMBL" id="KAF0551110.1"/>
    </source>
</evidence>
<sequence>MRTISFLIIFIFIFTLQKYPITNAQDEEALAGLWNIPDDQVLNYIARENQLKAADNIVKQQQQYIDEYTYAGSYIRTTDDIVVFYITPRTPVETILNLPDVIPIRHLLNFNITAHNGLSLIRLRYRKEQIYEIAREHNPFLVTIFVDVVLNNIVISLYHEHDDINGAFIDEVNRVIYNPHVVVEYKDLPGNEQLNLNDSAIKRRAIQIPMLAGDGFCNLDQSLTCSLGYFGRRQGTQESVFVTSGRCYRHNIDYYLKPWGPFGIPPPNVYYRIGIMHHNNLNNEYDYGILRIGDEVEPVPVIKNIDSPSHLEIQILNRNLNPNIHLGVHLCKSGYYTRVNCGYQRSNDALFFDQNDPYRIAYIINIDNNRQDVGGPVFQFLTLGTASLFGILTGGIGNIGLATDLDDIIRLSGVNLVVAEQ</sequence>